<accession>A0AAW1SZ18</accession>
<gene>
    <name evidence="1" type="ORF">WJX84_002785</name>
</gene>
<keyword evidence="2" id="KW-1185">Reference proteome</keyword>
<protein>
    <submittedName>
        <fullName evidence="1">Uncharacterized protein</fullName>
    </submittedName>
</protein>
<evidence type="ECO:0000313" key="1">
    <source>
        <dbReference type="EMBL" id="KAK9861632.1"/>
    </source>
</evidence>
<dbReference type="AlphaFoldDB" id="A0AAW1SZ18"/>
<reference evidence="1 2" key="1">
    <citation type="journal article" date="2024" name="Nat. Commun.">
        <title>Phylogenomics reveals the evolutionary origins of lichenization in chlorophyte algae.</title>
        <authorList>
            <person name="Puginier C."/>
            <person name="Libourel C."/>
            <person name="Otte J."/>
            <person name="Skaloud P."/>
            <person name="Haon M."/>
            <person name="Grisel S."/>
            <person name="Petersen M."/>
            <person name="Berrin J.G."/>
            <person name="Delaux P.M."/>
            <person name="Dal Grande F."/>
            <person name="Keller J."/>
        </authorList>
    </citation>
    <scope>NUCLEOTIDE SEQUENCE [LARGE SCALE GENOMIC DNA]</scope>
    <source>
        <strain evidence="1 2">SAG 2523</strain>
    </source>
</reference>
<sequence length="83" mass="9147">MRKEAGRWQATAVRHQEAVAGVTADNVVFLMRLQRCEAELASATASRDELRLAAEEQRGPWFDEDSVASASACDEWRSAPADP</sequence>
<proteinExistence type="predicted"/>
<evidence type="ECO:0000313" key="2">
    <source>
        <dbReference type="Proteomes" id="UP001485043"/>
    </source>
</evidence>
<dbReference type="Proteomes" id="UP001485043">
    <property type="component" value="Unassembled WGS sequence"/>
</dbReference>
<dbReference type="EMBL" id="JALJOV010000724">
    <property type="protein sequence ID" value="KAK9861632.1"/>
    <property type="molecule type" value="Genomic_DNA"/>
</dbReference>
<name>A0AAW1SZ18_9CHLO</name>
<organism evidence="1 2">
    <name type="scientific">Apatococcus fuscideae</name>
    <dbReference type="NCBI Taxonomy" id="2026836"/>
    <lineage>
        <taxon>Eukaryota</taxon>
        <taxon>Viridiplantae</taxon>
        <taxon>Chlorophyta</taxon>
        <taxon>core chlorophytes</taxon>
        <taxon>Trebouxiophyceae</taxon>
        <taxon>Chlorellales</taxon>
        <taxon>Chlorellaceae</taxon>
        <taxon>Apatococcus</taxon>
    </lineage>
</organism>
<comment type="caution">
    <text evidence="1">The sequence shown here is derived from an EMBL/GenBank/DDBJ whole genome shotgun (WGS) entry which is preliminary data.</text>
</comment>